<sequence>MTDDNTIDDDFEAEFVFTWEIENFSHCLPWLWVRSPTFTVESMNATKWCLHLWPKEYTNGIHVEYYLYRESNDNGPEAIEVEFELSFLDADGSPLTRKITTSSFEKDDFKGFAEFVKQDTVFKNRSTEYLPDDVLTARCKLRKPGAQICRAVNSSASSSIGVESSTFEWVVENFSSFKLGDRRMMLVQNTLKDKPSSTLTLSLTGEPGEEELQIEVTHEHMNKPNLTSCEIAVVDTSGNVLISKKDSKYLEGTVWKFPYFLKKKNLLNAESKYMQNDYLILRCDLTVSVGVVSNEMYGYFPTEIDDNLSYLSVMSNDEGYSVVESCSLRTFLENLYEDRTFSDINLKIGTETFPVHRVVLGFRSPVFKAMFERDLTQKDIEIYDLEADTLLKLLGYIYTNTVDELNWEHALKLYQAAKEYQIPSLKQKCSMFLKDNVDPSRGCSVLLLAYENHDEELTGFVQEFISDHDTEIIHSDEWKELKRKNFQLAFETLQFLYLKKIEQKT</sequence>
<dbReference type="Gene3D" id="3.30.710.10">
    <property type="entry name" value="Potassium Channel Kv1.1, Chain A"/>
    <property type="match status" value="1"/>
</dbReference>
<gene>
    <name evidence="3" type="primary">Tdpoz4_46</name>
    <name evidence="3" type="ORF">TNIN_345481</name>
</gene>
<dbReference type="CDD" id="cd18186">
    <property type="entry name" value="BTB_POZ_ZBTB_KLHL-like"/>
    <property type="match status" value="1"/>
</dbReference>
<dbReference type="EMBL" id="BMAV01018634">
    <property type="protein sequence ID" value="GFY71142.1"/>
    <property type="molecule type" value="Genomic_DNA"/>
</dbReference>
<reference evidence="3" key="1">
    <citation type="submission" date="2020-08" db="EMBL/GenBank/DDBJ databases">
        <title>Multicomponent nature underlies the extraordinary mechanical properties of spider dragline silk.</title>
        <authorList>
            <person name="Kono N."/>
            <person name="Nakamura H."/>
            <person name="Mori M."/>
            <person name="Yoshida Y."/>
            <person name="Ohtoshi R."/>
            <person name="Malay A.D."/>
            <person name="Moran D.A.P."/>
            <person name="Tomita M."/>
            <person name="Numata K."/>
            <person name="Arakawa K."/>
        </authorList>
    </citation>
    <scope>NUCLEOTIDE SEQUENCE</scope>
</reference>
<feature type="domain" description="BTB" evidence="1">
    <location>
        <begin position="342"/>
        <end position="406"/>
    </location>
</feature>
<dbReference type="InterPro" id="IPR011333">
    <property type="entry name" value="SKP1/BTB/POZ_sf"/>
</dbReference>
<dbReference type="SUPFAM" id="SSF54695">
    <property type="entry name" value="POZ domain"/>
    <property type="match status" value="1"/>
</dbReference>
<dbReference type="Gene3D" id="2.60.210.10">
    <property type="entry name" value="Apoptosis, Tumor Necrosis Factor Receptor Associated Protein 2, Chain A"/>
    <property type="match status" value="2"/>
</dbReference>
<dbReference type="Proteomes" id="UP000886998">
    <property type="component" value="Unassembled WGS sequence"/>
</dbReference>
<dbReference type="InterPro" id="IPR002083">
    <property type="entry name" value="MATH/TRAF_dom"/>
</dbReference>
<dbReference type="CDD" id="cd00121">
    <property type="entry name" value="MATH"/>
    <property type="match status" value="1"/>
</dbReference>
<name>A0A8X6YFM1_9ARAC</name>
<dbReference type="GO" id="GO:0030163">
    <property type="term" value="P:protein catabolic process"/>
    <property type="evidence" value="ECO:0007669"/>
    <property type="project" value="UniProtKB-ARBA"/>
</dbReference>
<dbReference type="Pfam" id="PF00651">
    <property type="entry name" value="BTB"/>
    <property type="match status" value="1"/>
</dbReference>
<dbReference type="PROSITE" id="PS50144">
    <property type="entry name" value="MATH"/>
    <property type="match status" value="1"/>
</dbReference>
<evidence type="ECO:0000313" key="3">
    <source>
        <dbReference type="EMBL" id="GFY71142.1"/>
    </source>
</evidence>
<comment type="caution">
    <text evidence="3">The sequence shown here is derived from an EMBL/GenBank/DDBJ whole genome shotgun (WGS) entry which is preliminary data.</text>
</comment>
<protein>
    <submittedName>
        <fullName evidence="3">TD and POZ domain-containing protein 4</fullName>
    </submittedName>
</protein>
<dbReference type="OrthoDB" id="6420208at2759"/>
<dbReference type="SMART" id="SM00225">
    <property type="entry name" value="BTB"/>
    <property type="match status" value="1"/>
</dbReference>
<evidence type="ECO:0000259" key="1">
    <source>
        <dbReference type="PROSITE" id="PS50097"/>
    </source>
</evidence>
<dbReference type="PROSITE" id="PS50097">
    <property type="entry name" value="BTB"/>
    <property type="match status" value="1"/>
</dbReference>
<dbReference type="InterPro" id="IPR000210">
    <property type="entry name" value="BTB/POZ_dom"/>
</dbReference>
<dbReference type="Gene3D" id="1.25.40.420">
    <property type="match status" value="1"/>
</dbReference>
<accession>A0A8X6YFM1</accession>
<dbReference type="AlphaFoldDB" id="A0A8X6YFM1"/>
<evidence type="ECO:0000313" key="4">
    <source>
        <dbReference type="Proteomes" id="UP000886998"/>
    </source>
</evidence>
<dbReference type="SUPFAM" id="SSF49599">
    <property type="entry name" value="TRAF domain-like"/>
    <property type="match status" value="2"/>
</dbReference>
<evidence type="ECO:0000259" key="2">
    <source>
        <dbReference type="PROSITE" id="PS50144"/>
    </source>
</evidence>
<dbReference type="PANTHER" id="PTHR24413">
    <property type="entry name" value="SPECKLE-TYPE POZ PROTEIN"/>
    <property type="match status" value="1"/>
</dbReference>
<dbReference type="Pfam" id="PF22486">
    <property type="entry name" value="MATH_2"/>
    <property type="match status" value="1"/>
</dbReference>
<dbReference type="InterPro" id="IPR008974">
    <property type="entry name" value="TRAF-like"/>
</dbReference>
<proteinExistence type="predicted"/>
<keyword evidence="4" id="KW-1185">Reference proteome</keyword>
<feature type="domain" description="MATH" evidence="2">
    <location>
        <begin position="14"/>
        <end position="141"/>
    </location>
</feature>
<organism evidence="3 4">
    <name type="scientific">Trichonephila inaurata madagascariensis</name>
    <dbReference type="NCBI Taxonomy" id="2747483"/>
    <lineage>
        <taxon>Eukaryota</taxon>
        <taxon>Metazoa</taxon>
        <taxon>Ecdysozoa</taxon>
        <taxon>Arthropoda</taxon>
        <taxon>Chelicerata</taxon>
        <taxon>Arachnida</taxon>
        <taxon>Araneae</taxon>
        <taxon>Araneomorphae</taxon>
        <taxon>Entelegynae</taxon>
        <taxon>Araneoidea</taxon>
        <taxon>Nephilidae</taxon>
        <taxon>Trichonephila</taxon>
        <taxon>Trichonephila inaurata</taxon>
    </lineage>
</organism>